<dbReference type="InterPro" id="IPR015943">
    <property type="entry name" value="WD40/YVTN_repeat-like_dom_sf"/>
</dbReference>
<dbReference type="SMART" id="SM00320">
    <property type="entry name" value="WD40"/>
    <property type="match status" value="6"/>
</dbReference>
<keyword evidence="1 3" id="KW-0853">WD repeat</keyword>
<evidence type="ECO:0000256" key="1">
    <source>
        <dbReference type="ARBA" id="ARBA00022574"/>
    </source>
</evidence>
<feature type="repeat" description="WD" evidence="3">
    <location>
        <begin position="288"/>
        <end position="319"/>
    </location>
</feature>
<accession>A0AAV8CME6</accession>
<dbReference type="PROSITE" id="PS50294">
    <property type="entry name" value="WD_REPEATS_REGION"/>
    <property type="match status" value="3"/>
</dbReference>
<evidence type="ECO:0000256" key="3">
    <source>
        <dbReference type="PROSITE-ProRule" id="PRU00221"/>
    </source>
</evidence>
<feature type="compositionally biased region" description="Polar residues" evidence="4">
    <location>
        <begin position="41"/>
        <end position="64"/>
    </location>
</feature>
<feature type="region of interest" description="Disordered" evidence="4">
    <location>
        <begin position="41"/>
        <end position="88"/>
    </location>
</feature>
<evidence type="ECO:0000313" key="6">
    <source>
        <dbReference type="Proteomes" id="UP001140206"/>
    </source>
</evidence>
<dbReference type="InterPro" id="IPR036322">
    <property type="entry name" value="WD40_repeat_dom_sf"/>
</dbReference>
<keyword evidence="6" id="KW-1185">Reference proteome</keyword>
<comment type="caution">
    <text evidence="5">The sequence shown here is derived from an EMBL/GenBank/DDBJ whole genome shotgun (WGS) entry which is preliminary data.</text>
</comment>
<feature type="repeat" description="WD" evidence="3">
    <location>
        <begin position="333"/>
        <end position="365"/>
    </location>
</feature>
<dbReference type="PANTHER" id="PTHR22844:SF199">
    <property type="entry name" value="F21J9.19"/>
    <property type="match status" value="1"/>
</dbReference>
<dbReference type="AlphaFoldDB" id="A0AAV8CME6"/>
<organism evidence="5 6">
    <name type="scientific">Rhynchospora pubera</name>
    <dbReference type="NCBI Taxonomy" id="906938"/>
    <lineage>
        <taxon>Eukaryota</taxon>
        <taxon>Viridiplantae</taxon>
        <taxon>Streptophyta</taxon>
        <taxon>Embryophyta</taxon>
        <taxon>Tracheophyta</taxon>
        <taxon>Spermatophyta</taxon>
        <taxon>Magnoliopsida</taxon>
        <taxon>Liliopsida</taxon>
        <taxon>Poales</taxon>
        <taxon>Cyperaceae</taxon>
        <taxon>Cyperoideae</taxon>
        <taxon>Rhynchosporeae</taxon>
        <taxon>Rhynchospora</taxon>
    </lineage>
</organism>
<dbReference type="Gene3D" id="2.130.10.10">
    <property type="entry name" value="YVTN repeat-like/Quinoprotein amine dehydrogenase"/>
    <property type="match status" value="2"/>
</dbReference>
<dbReference type="FunFam" id="2.130.10.10:FF:000775">
    <property type="entry name" value="BnaA09g28200D protein"/>
    <property type="match status" value="1"/>
</dbReference>
<dbReference type="PANTHER" id="PTHR22844">
    <property type="entry name" value="F-BOX AND WD40 DOMAIN PROTEIN"/>
    <property type="match status" value="1"/>
</dbReference>
<evidence type="ECO:0000313" key="5">
    <source>
        <dbReference type="EMBL" id="KAJ4756376.1"/>
    </source>
</evidence>
<dbReference type="SUPFAM" id="SSF50978">
    <property type="entry name" value="WD40 repeat-like"/>
    <property type="match status" value="2"/>
</dbReference>
<gene>
    <name evidence="5" type="ORF">LUZ62_090781</name>
</gene>
<dbReference type="EMBL" id="JAMFTS010000005">
    <property type="protein sequence ID" value="KAJ4756376.1"/>
    <property type="molecule type" value="Genomic_DNA"/>
</dbReference>
<proteinExistence type="predicted"/>
<reference evidence="5" key="1">
    <citation type="submission" date="2022-08" db="EMBL/GenBank/DDBJ databases">
        <authorList>
            <person name="Marques A."/>
        </authorList>
    </citation>
    <scope>NUCLEOTIDE SEQUENCE</scope>
    <source>
        <strain evidence="5">RhyPub2mFocal</strain>
        <tissue evidence="5">Leaves</tissue>
    </source>
</reference>
<keyword evidence="2" id="KW-0677">Repeat</keyword>
<dbReference type="InterPro" id="IPR020472">
    <property type="entry name" value="WD40_PAC1"/>
</dbReference>
<evidence type="ECO:0000256" key="4">
    <source>
        <dbReference type="SAM" id="MobiDB-lite"/>
    </source>
</evidence>
<feature type="repeat" description="WD" evidence="3">
    <location>
        <begin position="379"/>
        <end position="408"/>
    </location>
</feature>
<dbReference type="InterPro" id="IPR001680">
    <property type="entry name" value="WD40_rpt"/>
</dbReference>
<dbReference type="Pfam" id="PF00400">
    <property type="entry name" value="WD40"/>
    <property type="match status" value="4"/>
</dbReference>
<feature type="compositionally biased region" description="Low complexity" evidence="4">
    <location>
        <begin position="65"/>
        <end position="88"/>
    </location>
</feature>
<protein>
    <submittedName>
        <fullName evidence="5">Transducin/WD40 repeat-like superfamily protein</fullName>
    </submittedName>
</protein>
<name>A0AAV8CME6_9POAL</name>
<sequence length="474" mass="51125">MPTSPNLLYSPPAPFLFFNSLSLLSMPFSLPKLFPCNTSTSTPLQNLSTNTKPDSNPNPNPNALSTPSTSSRSLTSFSSSTSSSPVTTAMSDDATSVLTFPSLPSLQCLLPSSTSPISTSFLHLTSLKPLSTASTTTSPPALTISQSSLLLFTATPSTLATYDLTSLDLVSSHPLAPSAGAVKSLVILPKSHGLLSAHQDTLLRLWRHSSRSGDLRLAGSLPTLSDRLLRLPFPKNYTLIRRHHKRLWIQHADTVSALATAGEYIYSVSWDKTLKIWRTSDLRCVQSIVAHDDAINALAIAPDGTVYTGSADTKIRAWSRAPDEKKHALVATFDRHRSAVNALAISNDGSVLYSGANDRSIIVWEREESANHLAVVGALRGHGKAILCLASVGDMLFSGSSDRTVRIWRRGREGREYSCLAVMAGHVSVVRSIVAVQMPKEKPGTAESEEEYRVCSGSFDGEVRVWKVRISGLS</sequence>
<evidence type="ECO:0000256" key="2">
    <source>
        <dbReference type="ARBA" id="ARBA00022737"/>
    </source>
</evidence>
<dbReference type="InterPro" id="IPR045182">
    <property type="entry name" value="JINGUBANG-like"/>
</dbReference>
<dbReference type="PROSITE" id="PS50082">
    <property type="entry name" value="WD_REPEATS_2"/>
    <property type="match status" value="3"/>
</dbReference>
<dbReference type="Proteomes" id="UP001140206">
    <property type="component" value="Chromosome 5"/>
</dbReference>
<dbReference type="PRINTS" id="PR00320">
    <property type="entry name" value="GPROTEINBRPT"/>
</dbReference>